<dbReference type="PANTHER" id="PTHR11365:SF26">
    <property type="entry name" value="5-OXOPROLINASE"/>
    <property type="match status" value="1"/>
</dbReference>
<dbReference type="AlphaFoldDB" id="A0A3D8Q4K9"/>
<evidence type="ECO:0000313" key="6">
    <source>
        <dbReference type="EMBL" id="RDW56753.1"/>
    </source>
</evidence>
<evidence type="ECO:0000259" key="3">
    <source>
        <dbReference type="Pfam" id="PF02538"/>
    </source>
</evidence>
<dbReference type="Proteomes" id="UP000256645">
    <property type="component" value="Unassembled WGS sequence"/>
</dbReference>
<dbReference type="Pfam" id="PF05378">
    <property type="entry name" value="Hydant_A_N"/>
    <property type="match status" value="1"/>
</dbReference>
<reference evidence="6 7" key="1">
    <citation type="journal article" date="2018" name="IMA Fungus">
        <title>IMA Genome-F 9: Draft genome sequence of Annulohypoxylon stygium, Aspergillus mulundensis, Berkeleyomyces basicola (syn. Thielaviopsis basicola), Ceratocystis smalleyi, two Cercospora beticola strains, Coleophoma cylindrospora, Fusarium fracticaudum, Phialophora cf. hyalina, and Morchella septimelata.</title>
        <authorList>
            <person name="Wingfield B.D."/>
            <person name="Bills G.F."/>
            <person name="Dong Y."/>
            <person name="Huang W."/>
            <person name="Nel W.J."/>
            <person name="Swalarsk-Parry B.S."/>
            <person name="Vaghefi N."/>
            <person name="Wilken P.M."/>
            <person name="An Z."/>
            <person name="de Beer Z.W."/>
            <person name="De Vos L."/>
            <person name="Chen L."/>
            <person name="Duong T.A."/>
            <person name="Gao Y."/>
            <person name="Hammerbacher A."/>
            <person name="Kikkert J.R."/>
            <person name="Li Y."/>
            <person name="Li H."/>
            <person name="Li K."/>
            <person name="Li Q."/>
            <person name="Liu X."/>
            <person name="Ma X."/>
            <person name="Naidoo K."/>
            <person name="Pethybridge S.J."/>
            <person name="Sun J."/>
            <person name="Steenkamp E.T."/>
            <person name="van der Nest M.A."/>
            <person name="van Wyk S."/>
            <person name="Wingfield M.J."/>
            <person name="Xiong C."/>
            <person name="Yue Q."/>
            <person name="Zhang X."/>
        </authorList>
    </citation>
    <scope>NUCLEOTIDE SEQUENCE [LARGE SCALE GENOMIC DNA]</scope>
    <source>
        <strain evidence="6 7">BP6252</strain>
    </source>
</reference>
<gene>
    <name evidence="6" type="ORF">BP6252_13976</name>
</gene>
<feature type="domain" description="Hydantoinase/oxoprolinase N-terminal" evidence="4">
    <location>
        <begin position="12"/>
        <end position="225"/>
    </location>
</feature>
<dbReference type="GO" id="GO:0017168">
    <property type="term" value="F:5-oxoprolinase (ATP-hydrolyzing) activity"/>
    <property type="evidence" value="ECO:0007669"/>
    <property type="project" value="TreeGrafter"/>
</dbReference>
<dbReference type="Pfam" id="PF02538">
    <property type="entry name" value="Hydantoinase_B"/>
    <property type="match status" value="1"/>
</dbReference>
<dbReference type="Pfam" id="PF19278">
    <property type="entry name" value="Hydant_A_C"/>
    <property type="match status" value="1"/>
</dbReference>
<accession>A0A3D8Q4K9</accession>
<name>A0A3D8Q4K9_9HELO</name>
<dbReference type="STRING" id="1849047.A0A3D8Q4K9"/>
<comment type="similarity">
    <text evidence="1">Belongs to the oxoprolinase family.</text>
</comment>
<evidence type="ECO:0000259" key="5">
    <source>
        <dbReference type="Pfam" id="PF19278"/>
    </source>
</evidence>
<dbReference type="EMBL" id="PDLM01000029">
    <property type="protein sequence ID" value="RDW56753.1"/>
    <property type="molecule type" value="Genomic_DNA"/>
</dbReference>
<keyword evidence="7" id="KW-1185">Reference proteome</keyword>
<comment type="caution">
    <text evidence="6">The sequence shown here is derived from an EMBL/GenBank/DDBJ whole genome shotgun (WGS) entry which is preliminary data.</text>
</comment>
<dbReference type="InterPro" id="IPR002821">
    <property type="entry name" value="Hydantoinase_A"/>
</dbReference>
<sequence>MPSTISPSKIDIFIDRGGTFTDCIGIPKDGSVSDIVVKLLSVDPSNYDDAPIEGIRRILEIFTGEVIPRKEKLSTNRIGVIRMGTTVATNALLERKGEPSALLITKGFKDLLEIGYQARPKLFDLAINKPDVLYSEVVEVEERVTMEDSTKDPFTSPINIVSDAALHVGRSGDIIRVLTALNVEETRKSLQKLHSKGFRSISICLAHSYSFPDHEERVKELAEEVGFTSISVSSALMPMIKLVPRGMSATADAYLSPEIRRYIESFRNGFKDALQGTRCQFMQSDGGLVDVDRFSGLRAVLSGPAGGVIGYAKTSYHNNDPIPAIGFDMGGTSTDVSRFGGVLEHVFETTTAGVTIRSPQLDISTVAAGGGSILSWKNGLFKVGPESAGAHPGPACYRKGGPLTVTDANLFLGRLLPAYFPSVFGPNEDLPIDPVVTAAKFRALTAEINAETGISITAEEVALGFLEVADEAMCRPIRALTEGKGYETSVHRLSVFGGAGGQHACSIAEKLGVHTVLIHKYSSILSAYGMALADLIEEAQEPCSLLLGPASASEVAARFQALQLRARDGLVEQGASNDDLEVQLFLNLRYEGTDTNIMAEMPEDGDFRLAFEARHAREFTFLLPNRNIVIDDIRVRATVKEFERPGYNITKELLNMPSLDPGEPETTITTYFAGRGALQTRVFSLAKLATGGYIHGPAIIIDKTQTIVVAPSSTARILHEHVVLHVESAGKQTKLDTVCLSKPDPIKLSIFGHRFMAIAEQMGQTLQKTAVSINIKERLDFSCAIFGPDGDLVANAPHVPVHLGSMAYAVKYQAERYGSTLRPGDVLVSNHPIAGGTHLPDITVITPVFSPAGELIFYTASRGHHRDIGGYEGISGNANASNIYHEGASIITFKLVSNGVFDEAGITKILVQDPAAHPDCVGTKSLQDNISDLKAQIAANAKGAALIQELFDYYGREVVQFYMKCIQENAEIAVRKFLCETAQRLSGRPLQAADVLDNGTRIKLEVRIREDGSADFDFTGTGPEVYGNNNAPKSVCLSAIIYCLRCLINEDIPLNQGCLASINVINPEGTVLNPSPSAAVYAGNTQTSQRVVDVILKAFQACAASQGCMNSVGFFGGRNATLGAGYKFAYGETICGGAGAGPTWDGASAVHSHMTNTRISDVEILEKRYPIVLREFSLRENSGGKGLRRGGEGVMRVIECVEPLTFSMISERRVTRPYGMNGGEEAAPGENLIRRNADGGNGRIISLGPRGLVRLDRGDQFIIKTPGGGGWGSMAT</sequence>
<dbReference type="OrthoDB" id="3643at2759"/>
<dbReference type="GO" id="GO:0005829">
    <property type="term" value="C:cytosol"/>
    <property type="evidence" value="ECO:0007669"/>
    <property type="project" value="TreeGrafter"/>
</dbReference>
<evidence type="ECO:0000313" key="7">
    <source>
        <dbReference type="Proteomes" id="UP000256645"/>
    </source>
</evidence>
<dbReference type="InterPro" id="IPR049517">
    <property type="entry name" value="ACX-like_C"/>
</dbReference>
<feature type="domain" description="Acetophenone carboxylase-like C-terminal" evidence="5">
    <location>
        <begin position="552"/>
        <end position="727"/>
    </location>
</feature>
<evidence type="ECO:0000259" key="4">
    <source>
        <dbReference type="Pfam" id="PF05378"/>
    </source>
</evidence>
<organism evidence="6 7">
    <name type="scientific">Coleophoma cylindrospora</name>
    <dbReference type="NCBI Taxonomy" id="1849047"/>
    <lineage>
        <taxon>Eukaryota</taxon>
        <taxon>Fungi</taxon>
        <taxon>Dikarya</taxon>
        <taxon>Ascomycota</taxon>
        <taxon>Pezizomycotina</taxon>
        <taxon>Leotiomycetes</taxon>
        <taxon>Helotiales</taxon>
        <taxon>Dermateaceae</taxon>
        <taxon>Coleophoma</taxon>
    </lineage>
</organism>
<dbReference type="InterPro" id="IPR045079">
    <property type="entry name" value="Oxoprolinase-like"/>
</dbReference>
<dbReference type="GO" id="GO:0006749">
    <property type="term" value="P:glutathione metabolic process"/>
    <property type="evidence" value="ECO:0007669"/>
    <property type="project" value="TreeGrafter"/>
</dbReference>
<dbReference type="InterPro" id="IPR003692">
    <property type="entry name" value="Hydantoinase_B"/>
</dbReference>
<feature type="domain" description="Hydantoinase B/oxoprolinase" evidence="3">
    <location>
        <begin position="744"/>
        <end position="1273"/>
    </location>
</feature>
<dbReference type="InterPro" id="IPR008040">
    <property type="entry name" value="Hydant_A_N"/>
</dbReference>
<evidence type="ECO:0000256" key="1">
    <source>
        <dbReference type="ARBA" id="ARBA00010403"/>
    </source>
</evidence>
<feature type="domain" description="Hydantoinase A/oxoprolinase" evidence="2">
    <location>
        <begin position="245"/>
        <end position="538"/>
    </location>
</feature>
<evidence type="ECO:0000259" key="2">
    <source>
        <dbReference type="Pfam" id="PF01968"/>
    </source>
</evidence>
<dbReference type="PANTHER" id="PTHR11365">
    <property type="entry name" value="5-OXOPROLINASE RELATED"/>
    <property type="match status" value="1"/>
</dbReference>
<protein>
    <submittedName>
        <fullName evidence="6">Putative 5-oxoprolinase protein</fullName>
    </submittedName>
</protein>
<proteinExistence type="inferred from homology"/>
<dbReference type="Pfam" id="PF01968">
    <property type="entry name" value="Hydantoinase_A"/>
    <property type="match status" value="1"/>
</dbReference>